<dbReference type="EMBL" id="AQGW01000016">
    <property type="protein sequence ID" value="MBE0381696.1"/>
    <property type="molecule type" value="Genomic_DNA"/>
</dbReference>
<feature type="region of interest" description="Disordered" evidence="1">
    <location>
        <begin position="23"/>
        <end position="42"/>
    </location>
</feature>
<gene>
    <name evidence="2" type="ORF">PCARR_a3498</name>
</gene>
<evidence type="ECO:0000256" key="1">
    <source>
        <dbReference type="SAM" id="MobiDB-lite"/>
    </source>
</evidence>
<evidence type="ECO:0000313" key="3">
    <source>
        <dbReference type="Proteomes" id="UP000615003"/>
    </source>
</evidence>
<dbReference type="Proteomes" id="UP000615003">
    <property type="component" value="Unassembled WGS sequence"/>
</dbReference>
<dbReference type="RefSeq" id="WP_255318969.1">
    <property type="nucleotide sequence ID" value="NZ_AQGW01000016.1"/>
</dbReference>
<name>A0ABR9EMB2_PSEVC</name>
<organism evidence="2 3">
    <name type="scientific">Pseudoalteromonas carrageenovora IAM 12662</name>
    <dbReference type="NCBI Taxonomy" id="1314868"/>
    <lineage>
        <taxon>Bacteria</taxon>
        <taxon>Pseudomonadati</taxon>
        <taxon>Pseudomonadota</taxon>
        <taxon>Gammaproteobacteria</taxon>
        <taxon>Alteromonadales</taxon>
        <taxon>Pseudoalteromonadaceae</taxon>
        <taxon>Pseudoalteromonas</taxon>
    </lineage>
</organism>
<sequence>MSSIPYSAGVNALPMPHIAQPSESWVLQPERSDEFDIKNTEN</sequence>
<reference evidence="2 3" key="1">
    <citation type="submission" date="2015-06" db="EMBL/GenBank/DDBJ databases">
        <title>Genome sequence of Pseudoalteromonas carrageenovora.</title>
        <authorList>
            <person name="Xie B.-B."/>
            <person name="Rong J.-C."/>
            <person name="Qin Q.-L."/>
            <person name="Zhang Y.-Z."/>
        </authorList>
    </citation>
    <scope>NUCLEOTIDE SEQUENCE [LARGE SCALE GENOMIC DNA]</scope>
    <source>
        <strain evidence="2 3">IAM 12662</strain>
    </source>
</reference>
<dbReference type="GeneID" id="93666035"/>
<feature type="compositionally biased region" description="Basic and acidic residues" evidence="1">
    <location>
        <begin position="30"/>
        <end position="42"/>
    </location>
</feature>
<accession>A0ABR9EMB2</accession>
<protein>
    <submittedName>
        <fullName evidence="2">Uncharacterized protein</fullName>
    </submittedName>
</protein>
<evidence type="ECO:0000313" key="2">
    <source>
        <dbReference type="EMBL" id="MBE0381696.1"/>
    </source>
</evidence>
<keyword evidence="3" id="KW-1185">Reference proteome</keyword>
<comment type="caution">
    <text evidence="2">The sequence shown here is derived from an EMBL/GenBank/DDBJ whole genome shotgun (WGS) entry which is preliminary data.</text>
</comment>
<proteinExistence type="predicted"/>